<comment type="caution">
    <text evidence="1">The sequence shown here is derived from an EMBL/GenBank/DDBJ whole genome shotgun (WGS) entry which is preliminary data.</text>
</comment>
<accession>A0AAD8M363</accession>
<dbReference type="SUPFAM" id="SSF56371">
    <property type="entry name" value="Ribosome inactivating proteins (RIP)"/>
    <property type="match status" value="1"/>
</dbReference>
<dbReference type="GO" id="GO:0030598">
    <property type="term" value="F:rRNA N-glycosylase activity"/>
    <property type="evidence" value="ECO:0007669"/>
    <property type="project" value="InterPro"/>
</dbReference>
<organism evidence="1 2">
    <name type="scientific">Heracleum sosnowskyi</name>
    <dbReference type="NCBI Taxonomy" id="360622"/>
    <lineage>
        <taxon>Eukaryota</taxon>
        <taxon>Viridiplantae</taxon>
        <taxon>Streptophyta</taxon>
        <taxon>Embryophyta</taxon>
        <taxon>Tracheophyta</taxon>
        <taxon>Spermatophyta</taxon>
        <taxon>Magnoliopsida</taxon>
        <taxon>eudicotyledons</taxon>
        <taxon>Gunneridae</taxon>
        <taxon>Pentapetalae</taxon>
        <taxon>asterids</taxon>
        <taxon>campanulids</taxon>
        <taxon>Apiales</taxon>
        <taxon>Apiaceae</taxon>
        <taxon>Apioideae</taxon>
        <taxon>apioid superclade</taxon>
        <taxon>Tordylieae</taxon>
        <taxon>Tordyliinae</taxon>
        <taxon>Heracleum</taxon>
    </lineage>
</organism>
<dbReference type="InterPro" id="IPR001574">
    <property type="entry name" value="Ribosome_inactivat_prot"/>
</dbReference>
<gene>
    <name evidence="1" type="ORF">POM88_051128</name>
</gene>
<protein>
    <submittedName>
        <fullName evidence="1">Uncharacterized protein</fullName>
    </submittedName>
</protein>
<dbReference type="AlphaFoldDB" id="A0AAD8M363"/>
<keyword evidence="2" id="KW-1185">Reference proteome</keyword>
<dbReference type="Pfam" id="PF00161">
    <property type="entry name" value="RIP"/>
    <property type="match status" value="1"/>
</dbReference>
<dbReference type="GO" id="GO:0017148">
    <property type="term" value="P:negative regulation of translation"/>
    <property type="evidence" value="ECO:0007669"/>
    <property type="project" value="InterPro"/>
</dbReference>
<evidence type="ECO:0000313" key="1">
    <source>
        <dbReference type="EMBL" id="KAK1357872.1"/>
    </source>
</evidence>
<dbReference type="InterPro" id="IPR036041">
    <property type="entry name" value="Ribosome-inact_prot_sf"/>
</dbReference>
<sequence>MSSFIDNVETFDFTTLEYDTFSDKIDGLLHRFPKYDKNDSLRTVLPDTIIKTADDYISMKFCTRGRYPIYGIYNRRDLELIAICVEGNLMYALDDCDLHPSFVPDLKVHNICLEIRYSPLATRETLNYTRKCMCSAISTLSLGYKPHKRSEWSEAIVLLTGMTSKAVRFSTMKRHVRLGLDFLTAHDAAEYDGRYALCSSDIALQYRWNKVSKAIRKGECPYIFSYYTAQGTYGTRSVCEWFARREVLLINDKGNTKRGKFRRRINKWNGPLGNAMRKREEERHERWHMERDQRIQNLKMDDKSSQRMHGFWYGSVDTFNFEVACVKCLLKPPQMISANRFFRSATYHLDRLKDVLLAQRTLAAIFVAVKEIWKETSSLLTCFRGTNMILQNRGSNLDGDGSDFWFRSRRPDLSLPGAAHRAIVDYRLSMYSAAAFYMFAKCQMVSVKDPCFVHIGISEEKMDYEKVKWNQEPRPYVPLGGSIWKDLGATSGCLLEVITTGCRMHAQHSKANTGMSHSFKRILLHRALRGLSKGFVPNLLKIVPTGKAPVRLQQLSFASAIEDSMTSTWASISRIDKTDIYRTKLSSLINIRLTVTAGMSPLSPGIVIPS</sequence>
<proteinExistence type="predicted"/>
<reference evidence="1" key="2">
    <citation type="submission" date="2023-05" db="EMBL/GenBank/DDBJ databases">
        <authorList>
            <person name="Schelkunov M.I."/>
        </authorList>
    </citation>
    <scope>NUCLEOTIDE SEQUENCE</scope>
    <source>
        <strain evidence="1">Hsosn_3</strain>
        <tissue evidence="1">Leaf</tissue>
    </source>
</reference>
<name>A0AAD8M363_9APIA</name>
<evidence type="ECO:0000313" key="2">
    <source>
        <dbReference type="Proteomes" id="UP001237642"/>
    </source>
</evidence>
<dbReference type="Proteomes" id="UP001237642">
    <property type="component" value="Unassembled WGS sequence"/>
</dbReference>
<reference evidence="1" key="1">
    <citation type="submission" date="2023-02" db="EMBL/GenBank/DDBJ databases">
        <title>Genome of toxic invasive species Heracleum sosnowskyi carries increased number of genes despite the absence of recent whole-genome duplications.</title>
        <authorList>
            <person name="Schelkunov M."/>
            <person name="Shtratnikova V."/>
            <person name="Makarenko M."/>
            <person name="Klepikova A."/>
            <person name="Omelchenko D."/>
            <person name="Novikova G."/>
            <person name="Obukhova E."/>
            <person name="Bogdanov V."/>
            <person name="Penin A."/>
            <person name="Logacheva M."/>
        </authorList>
    </citation>
    <scope>NUCLEOTIDE SEQUENCE</scope>
    <source>
        <strain evidence="1">Hsosn_3</strain>
        <tissue evidence="1">Leaf</tissue>
    </source>
</reference>
<dbReference type="EMBL" id="JAUIZM010000011">
    <property type="protein sequence ID" value="KAK1357872.1"/>
    <property type="molecule type" value="Genomic_DNA"/>
</dbReference>